<comment type="caution">
    <text evidence="2">The sequence shown here is derived from an EMBL/GenBank/DDBJ whole genome shotgun (WGS) entry which is preliminary data.</text>
</comment>
<evidence type="ECO:0000259" key="1">
    <source>
        <dbReference type="SMART" id="SM00507"/>
    </source>
</evidence>
<protein>
    <recommendedName>
        <fullName evidence="1">HNH nuclease domain-containing protein</fullName>
    </recommendedName>
</protein>
<reference evidence="2" key="1">
    <citation type="journal article" date="2015" name="Nature">
        <title>Complex archaea that bridge the gap between prokaryotes and eukaryotes.</title>
        <authorList>
            <person name="Spang A."/>
            <person name="Saw J.H."/>
            <person name="Jorgensen S.L."/>
            <person name="Zaremba-Niedzwiedzka K."/>
            <person name="Martijn J."/>
            <person name="Lind A.E."/>
            <person name="van Eijk R."/>
            <person name="Schleper C."/>
            <person name="Guy L."/>
            <person name="Ettema T.J."/>
        </authorList>
    </citation>
    <scope>NUCLEOTIDE SEQUENCE</scope>
</reference>
<proteinExistence type="predicted"/>
<dbReference type="Pfam" id="PF01844">
    <property type="entry name" value="HNH"/>
    <property type="match status" value="1"/>
</dbReference>
<dbReference type="SMART" id="SM00507">
    <property type="entry name" value="HNHc"/>
    <property type="match status" value="1"/>
</dbReference>
<dbReference type="GO" id="GO:0003676">
    <property type="term" value="F:nucleic acid binding"/>
    <property type="evidence" value="ECO:0007669"/>
    <property type="project" value="InterPro"/>
</dbReference>
<dbReference type="PANTHER" id="PTHR33877:SF2">
    <property type="entry name" value="OS07G0170200 PROTEIN"/>
    <property type="match status" value="1"/>
</dbReference>
<sequence>MDRVVCKKCNSWFFGNKDCDFINGEYYCDCCQEYLAYCSVCDEVKEMKVKKVYKLNKYENGYICQSCKEHHLGFASLWLIMRFKTFKKDSFTCRYCGSSPLKDVSVKLHCDHIVPLVAEGKTEMSNLITACEDCNMGKSGWAMSEEQAESIKNRRLKIGNCI</sequence>
<dbReference type="GO" id="GO:0004519">
    <property type="term" value="F:endonuclease activity"/>
    <property type="evidence" value="ECO:0007669"/>
    <property type="project" value="InterPro"/>
</dbReference>
<dbReference type="InterPro" id="IPR003615">
    <property type="entry name" value="HNH_nuc"/>
</dbReference>
<dbReference type="AlphaFoldDB" id="A0A0F9FYK1"/>
<organism evidence="2">
    <name type="scientific">marine sediment metagenome</name>
    <dbReference type="NCBI Taxonomy" id="412755"/>
    <lineage>
        <taxon>unclassified sequences</taxon>
        <taxon>metagenomes</taxon>
        <taxon>ecological metagenomes</taxon>
    </lineage>
</organism>
<dbReference type="InterPro" id="IPR052892">
    <property type="entry name" value="NA-targeting_endonuclease"/>
</dbReference>
<dbReference type="GO" id="GO:0008270">
    <property type="term" value="F:zinc ion binding"/>
    <property type="evidence" value="ECO:0007669"/>
    <property type="project" value="InterPro"/>
</dbReference>
<dbReference type="CDD" id="cd00085">
    <property type="entry name" value="HNHc"/>
    <property type="match status" value="1"/>
</dbReference>
<accession>A0A0F9FYK1</accession>
<dbReference type="EMBL" id="LAZR01022013">
    <property type="protein sequence ID" value="KKL83321.1"/>
    <property type="molecule type" value="Genomic_DNA"/>
</dbReference>
<dbReference type="InterPro" id="IPR002711">
    <property type="entry name" value="HNH"/>
</dbReference>
<evidence type="ECO:0000313" key="2">
    <source>
        <dbReference type="EMBL" id="KKL83321.1"/>
    </source>
</evidence>
<dbReference type="Gene3D" id="1.10.30.50">
    <property type="match status" value="1"/>
</dbReference>
<feature type="domain" description="HNH nuclease" evidence="1">
    <location>
        <begin position="80"/>
        <end position="136"/>
    </location>
</feature>
<name>A0A0F9FYK1_9ZZZZ</name>
<dbReference type="PANTHER" id="PTHR33877">
    <property type="entry name" value="SLL1193 PROTEIN"/>
    <property type="match status" value="1"/>
</dbReference>
<gene>
    <name evidence="2" type="ORF">LCGC14_1975910</name>
</gene>